<evidence type="ECO:0000256" key="5">
    <source>
        <dbReference type="ARBA" id="ARBA00022840"/>
    </source>
</evidence>
<dbReference type="PANTHER" id="PTHR46566:SF1">
    <property type="entry name" value="1-PHOSPHOFRUCTOKINASE"/>
    <property type="match status" value="1"/>
</dbReference>
<dbReference type="EMBL" id="JAFBER010000026">
    <property type="protein sequence ID" value="MBM7646681.1"/>
    <property type="molecule type" value="Genomic_DNA"/>
</dbReference>
<dbReference type="InterPro" id="IPR029056">
    <property type="entry name" value="Ribokinase-like"/>
</dbReference>
<evidence type="ECO:0000256" key="2">
    <source>
        <dbReference type="ARBA" id="ARBA00022679"/>
    </source>
</evidence>
<dbReference type="SUPFAM" id="SSF53613">
    <property type="entry name" value="Ribokinase-like"/>
    <property type="match status" value="1"/>
</dbReference>
<name>A0ABS2Q304_9BACL</name>
<proteinExistence type="inferred from homology"/>
<dbReference type="GO" id="GO:0008662">
    <property type="term" value="F:1-phosphofructokinase activity"/>
    <property type="evidence" value="ECO:0007669"/>
    <property type="project" value="UniProtKB-EC"/>
</dbReference>
<keyword evidence="4 8" id="KW-0418">Kinase</keyword>
<evidence type="ECO:0000259" key="9">
    <source>
        <dbReference type="Pfam" id="PF00294"/>
    </source>
</evidence>
<dbReference type="InterPro" id="IPR011611">
    <property type="entry name" value="PfkB_dom"/>
</dbReference>
<keyword evidence="5 7" id="KW-0067">ATP-binding</keyword>
<comment type="catalytic activity">
    <reaction evidence="6 8">
        <text>beta-D-fructose 1-phosphate + ATP = beta-D-fructose 1,6-bisphosphate + ADP + H(+)</text>
        <dbReference type="Rhea" id="RHEA:14213"/>
        <dbReference type="ChEBI" id="CHEBI:15378"/>
        <dbReference type="ChEBI" id="CHEBI:30616"/>
        <dbReference type="ChEBI" id="CHEBI:32966"/>
        <dbReference type="ChEBI" id="CHEBI:138881"/>
        <dbReference type="ChEBI" id="CHEBI:456216"/>
        <dbReference type="EC" id="2.7.1.56"/>
    </reaction>
</comment>
<evidence type="ECO:0000256" key="7">
    <source>
        <dbReference type="PIRNR" id="PIRNR000535"/>
    </source>
</evidence>
<dbReference type="NCBIfam" id="TIGR03168">
    <property type="entry name" value="1-PFK"/>
    <property type="match status" value="1"/>
</dbReference>
<dbReference type="EC" id="2.7.1.144" evidence="7"/>
<evidence type="ECO:0000256" key="8">
    <source>
        <dbReference type="RuleBase" id="RU369061"/>
    </source>
</evidence>
<dbReference type="InterPro" id="IPR017583">
    <property type="entry name" value="Tagatose/fructose_Pkinase"/>
</dbReference>
<dbReference type="PROSITE" id="PS00584">
    <property type="entry name" value="PFKB_KINASES_2"/>
    <property type="match status" value="1"/>
</dbReference>
<evidence type="ECO:0000256" key="6">
    <source>
        <dbReference type="ARBA" id="ARBA00047745"/>
    </source>
</evidence>
<dbReference type="PROSITE" id="PS00583">
    <property type="entry name" value="PFKB_KINASES_1"/>
    <property type="match status" value="1"/>
</dbReference>
<evidence type="ECO:0000256" key="1">
    <source>
        <dbReference type="ARBA" id="ARBA00005380"/>
    </source>
</evidence>
<keyword evidence="3 7" id="KW-0547">Nucleotide-binding</keyword>
<sequence length="303" mass="33118">MIYTCTLNPSLDYFLEVNDFQLGQLNRMKTDKKMPGGKGVNVSRVLRRLGAQSVALGFIGGFTGDFIRRQLISENIDTDFVEVDGDTRINVKIKSREETEINGLAPAITDEQVDELLLKLNRLNDRDILVLSGSVPETLSADIYKQMMQQIKDQNVKVIVDTSGPALREAVAARPFLIKPNQSELGGLFNTDISSIEEAVIYAKKLIDEGAENVIVSMGGKGSLLVNRETAVYAEAPRGEVKNSVGAGDSLVGGFLFEYARNGDYIEAFRYGTASGSATAFSVDLCSKEDTEALLPKVKIHQI</sequence>
<dbReference type="PIRSF" id="PIRSF000535">
    <property type="entry name" value="1PFK/6PFK/LacC"/>
    <property type="match status" value="1"/>
</dbReference>
<dbReference type="Proteomes" id="UP000808914">
    <property type="component" value="Unassembled WGS sequence"/>
</dbReference>
<comment type="similarity">
    <text evidence="7">Belongs to the carbohydrate kinase PfkB family. LacC subfamily.</text>
</comment>
<dbReference type="CDD" id="cd01164">
    <property type="entry name" value="FruK_PfkB_like"/>
    <property type="match status" value="1"/>
</dbReference>
<comment type="caution">
    <text evidence="10">The sequence shown here is derived from an EMBL/GenBank/DDBJ whole genome shotgun (WGS) entry which is preliminary data.</text>
</comment>
<dbReference type="NCBIfam" id="TIGR03828">
    <property type="entry name" value="pfkB"/>
    <property type="match status" value="1"/>
</dbReference>
<keyword evidence="7" id="KW-0423">Lactose metabolism</keyword>
<comment type="similarity">
    <text evidence="1">Belongs to the carbohydrate kinase pfkB family.</text>
</comment>
<evidence type="ECO:0000256" key="4">
    <source>
        <dbReference type="ARBA" id="ARBA00022777"/>
    </source>
</evidence>
<comment type="catalytic activity">
    <reaction evidence="7">
        <text>D-tagatofuranose 6-phosphate + ATP = D-tagatofuranose 1,6-bisphosphate + ADP + H(+)</text>
        <dbReference type="Rhea" id="RHEA:12420"/>
        <dbReference type="ChEBI" id="CHEBI:15378"/>
        <dbReference type="ChEBI" id="CHEBI:30616"/>
        <dbReference type="ChEBI" id="CHEBI:58694"/>
        <dbReference type="ChEBI" id="CHEBI:58695"/>
        <dbReference type="ChEBI" id="CHEBI:456216"/>
        <dbReference type="EC" id="2.7.1.144"/>
    </reaction>
</comment>
<dbReference type="RefSeq" id="WP_205004563.1">
    <property type="nucleotide sequence ID" value="NZ_JAFBER010000026.1"/>
</dbReference>
<feature type="domain" description="Carbohydrate kinase PfkB" evidence="9">
    <location>
        <begin position="8"/>
        <end position="285"/>
    </location>
</feature>
<dbReference type="InterPro" id="IPR022463">
    <property type="entry name" value="1-PFruKinase"/>
</dbReference>
<dbReference type="Gene3D" id="3.40.1190.20">
    <property type="match status" value="1"/>
</dbReference>
<keyword evidence="11" id="KW-1185">Reference proteome</keyword>
<gene>
    <name evidence="10" type="ORF">JOD45_002914</name>
</gene>
<dbReference type="PANTHER" id="PTHR46566">
    <property type="entry name" value="1-PHOSPHOFRUCTOKINASE-RELATED"/>
    <property type="match status" value="1"/>
</dbReference>
<dbReference type="InterPro" id="IPR002173">
    <property type="entry name" value="Carboh/pur_kinase_PfkB_CS"/>
</dbReference>
<protein>
    <recommendedName>
        <fullName evidence="7">Tagatose-6-phosphate kinase</fullName>
        <ecNumber evidence="7">2.7.1.144</ecNumber>
    </recommendedName>
</protein>
<comment type="function">
    <text evidence="8">Catalyzes the ATP-dependent phosphorylation of fructose-l-phosphate to fructose-l,6-bisphosphate.</text>
</comment>
<evidence type="ECO:0000313" key="10">
    <source>
        <dbReference type="EMBL" id="MBM7646681.1"/>
    </source>
</evidence>
<dbReference type="Pfam" id="PF00294">
    <property type="entry name" value="PfkB"/>
    <property type="match status" value="1"/>
</dbReference>
<evidence type="ECO:0000256" key="3">
    <source>
        <dbReference type="ARBA" id="ARBA00022741"/>
    </source>
</evidence>
<keyword evidence="2 7" id="KW-0808">Transferase</keyword>
<comment type="pathway">
    <text evidence="7">Carbohydrate metabolism; D-tagatose 6-phosphate degradation; D-glyceraldehyde 3-phosphate and glycerone phosphate from D-tagatose 6-phosphate: step 1/2.</text>
</comment>
<evidence type="ECO:0000313" key="11">
    <source>
        <dbReference type="Proteomes" id="UP000808914"/>
    </source>
</evidence>
<reference evidence="10 11" key="1">
    <citation type="submission" date="2021-01" db="EMBL/GenBank/DDBJ databases">
        <title>Genomic Encyclopedia of Type Strains, Phase IV (KMG-IV): sequencing the most valuable type-strain genomes for metagenomic binning, comparative biology and taxonomic classification.</title>
        <authorList>
            <person name="Goeker M."/>
        </authorList>
    </citation>
    <scope>NUCLEOTIDE SEQUENCE [LARGE SCALE GENOMIC DNA]</scope>
    <source>
        <strain evidence="10 11">DSM 28236</strain>
    </source>
</reference>
<accession>A0ABS2Q304</accession>
<organism evidence="10 11">
    <name type="scientific">Scopulibacillus daqui</name>
    <dbReference type="NCBI Taxonomy" id="1469162"/>
    <lineage>
        <taxon>Bacteria</taxon>
        <taxon>Bacillati</taxon>
        <taxon>Bacillota</taxon>
        <taxon>Bacilli</taxon>
        <taxon>Bacillales</taxon>
        <taxon>Sporolactobacillaceae</taxon>
        <taxon>Scopulibacillus</taxon>
    </lineage>
</organism>